<evidence type="ECO:0008006" key="3">
    <source>
        <dbReference type="Google" id="ProtNLM"/>
    </source>
</evidence>
<name>A0AAD9L061_RIDPI</name>
<evidence type="ECO:0000313" key="2">
    <source>
        <dbReference type="Proteomes" id="UP001209878"/>
    </source>
</evidence>
<evidence type="ECO:0000313" key="1">
    <source>
        <dbReference type="EMBL" id="KAK2180497.1"/>
    </source>
</evidence>
<dbReference type="Proteomes" id="UP001209878">
    <property type="component" value="Unassembled WGS sequence"/>
</dbReference>
<organism evidence="1 2">
    <name type="scientific">Ridgeia piscesae</name>
    <name type="common">Tubeworm</name>
    <dbReference type="NCBI Taxonomy" id="27915"/>
    <lineage>
        <taxon>Eukaryota</taxon>
        <taxon>Metazoa</taxon>
        <taxon>Spiralia</taxon>
        <taxon>Lophotrochozoa</taxon>
        <taxon>Annelida</taxon>
        <taxon>Polychaeta</taxon>
        <taxon>Sedentaria</taxon>
        <taxon>Canalipalpata</taxon>
        <taxon>Sabellida</taxon>
        <taxon>Siboglinidae</taxon>
        <taxon>Ridgeia</taxon>
    </lineage>
</organism>
<gene>
    <name evidence="1" type="ORF">NP493_440g01028</name>
</gene>
<dbReference type="AlphaFoldDB" id="A0AAD9L061"/>
<accession>A0AAD9L061</accession>
<proteinExistence type="predicted"/>
<dbReference type="EMBL" id="JAODUO010000440">
    <property type="protein sequence ID" value="KAK2180497.1"/>
    <property type="molecule type" value="Genomic_DNA"/>
</dbReference>
<comment type="caution">
    <text evidence="1">The sequence shown here is derived from an EMBL/GenBank/DDBJ whole genome shotgun (WGS) entry which is preliminary data.</text>
</comment>
<reference evidence="1" key="1">
    <citation type="journal article" date="2023" name="Mol. Biol. Evol.">
        <title>Third-Generation Sequencing Reveals the Adaptive Role of the Epigenome in Three Deep-Sea Polychaetes.</title>
        <authorList>
            <person name="Perez M."/>
            <person name="Aroh O."/>
            <person name="Sun Y."/>
            <person name="Lan Y."/>
            <person name="Juniper S.K."/>
            <person name="Young C.R."/>
            <person name="Angers B."/>
            <person name="Qian P.Y."/>
        </authorList>
    </citation>
    <scope>NUCLEOTIDE SEQUENCE</scope>
    <source>
        <strain evidence="1">R07B-5</strain>
    </source>
</reference>
<keyword evidence="2" id="KW-1185">Reference proteome</keyword>
<sequence>MLSAVLVPVIKDKAGKISSKDNYHPIALASVFSKIIEVIILGRIEIFLDTNSNQFGFKKKHGTDQCIYVLKEIIDLYRTLNDSVFVCFS</sequence>
<protein>
    <recommendedName>
        <fullName evidence="3">Reverse transcriptase domain-containing protein</fullName>
    </recommendedName>
</protein>